<accession>A0ABM3Y0P3</accession>
<reference evidence="5" key="1">
    <citation type="submission" date="2025-08" db="UniProtKB">
        <authorList>
            <consortium name="RefSeq"/>
        </authorList>
    </citation>
    <scope>IDENTIFICATION</scope>
</reference>
<dbReference type="SUPFAM" id="SSF49265">
    <property type="entry name" value="Fibronectin type III"/>
    <property type="match status" value="2"/>
</dbReference>
<dbReference type="PANTHER" id="PTHR20859:SF50">
    <property type="entry name" value="INTERLEUKIN-10 RECEPTOR SUBUNIT BETA"/>
    <property type="match status" value="1"/>
</dbReference>
<dbReference type="GeneID" id="103110570"/>
<dbReference type="Gene3D" id="2.60.40.10">
    <property type="entry name" value="Immunoglobulins"/>
    <property type="match status" value="2"/>
</dbReference>
<dbReference type="InterPro" id="IPR015373">
    <property type="entry name" value="Interferon/interleukin_rcp_dom"/>
</dbReference>
<feature type="chain" id="PRO_5047197556" evidence="2">
    <location>
        <begin position="20"/>
        <end position="291"/>
    </location>
</feature>
<name>A0ABM3Y0P3_ERIEU</name>
<dbReference type="InterPro" id="IPR036116">
    <property type="entry name" value="FN3_sf"/>
</dbReference>
<dbReference type="InterPro" id="IPR013783">
    <property type="entry name" value="Ig-like_fold"/>
</dbReference>
<keyword evidence="2" id="KW-0732">Signal</keyword>
<evidence type="ECO:0000313" key="4">
    <source>
        <dbReference type="Proteomes" id="UP001652624"/>
    </source>
</evidence>
<dbReference type="RefSeq" id="XP_060054637.1">
    <property type="nucleotide sequence ID" value="XM_060198654.1"/>
</dbReference>
<dbReference type="Pfam" id="PF01108">
    <property type="entry name" value="Tissue_fac"/>
    <property type="match status" value="1"/>
</dbReference>
<organism evidence="4 5">
    <name type="scientific">Erinaceus europaeus</name>
    <name type="common">Western European hedgehog</name>
    <dbReference type="NCBI Taxonomy" id="9365"/>
    <lineage>
        <taxon>Eukaryota</taxon>
        <taxon>Metazoa</taxon>
        <taxon>Chordata</taxon>
        <taxon>Craniata</taxon>
        <taxon>Vertebrata</taxon>
        <taxon>Euteleostomi</taxon>
        <taxon>Mammalia</taxon>
        <taxon>Eutheria</taxon>
        <taxon>Laurasiatheria</taxon>
        <taxon>Eulipotyphla</taxon>
        <taxon>Erinaceidae</taxon>
        <taxon>Erinaceinae</taxon>
        <taxon>Erinaceus</taxon>
    </lineage>
</organism>
<evidence type="ECO:0000256" key="1">
    <source>
        <dbReference type="SAM" id="MobiDB-lite"/>
    </source>
</evidence>
<feature type="region of interest" description="Disordered" evidence="1">
    <location>
        <begin position="272"/>
        <end position="291"/>
    </location>
</feature>
<keyword evidence="5" id="KW-0675">Receptor</keyword>
<dbReference type="Proteomes" id="UP001652624">
    <property type="component" value="Chromosome 9"/>
</dbReference>
<gene>
    <name evidence="5" type="primary">IL10RB</name>
</gene>
<protein>
    <submittedName>
        <fullName evidence="5">Interleukin-10 receptor subunit beta isoform X2</fullName>
    </submittedName>
</protein>
<keyword evidence="4" id="KW-1185">Reference proteome</keyword>
<evidence type="ECO:0000259" key="3">
    <source>
        <dbReference type="PROSITE" id="PS50853"/>
    </source>
</evidence>
<feature type="domain" description="Fibronectin type-III" evidence="3">
    <location>
        <begin position="23"/>
        <end position="111"/>
    </location>
</feature>
<dbReference type="PROSITE" id="PS50853">
    <property type="entry name" value="FN3"/>
    <property type="match status" value="2"/>
</dbReference>
<sequence length="291" mass="32164">MARILETWLGCCLLVSAFGMVPPPENIRVNSVNFKSLLQWDTPALPQGNLTFTVQFLSYQKFQDMCTNTKKTECNFSSLSKYGEHTLRVRTESEGNHSIWVNVTFCPVEETLIGPVGMQVNALSESLYIHLSSPQVENEPEGWTLKSVYSAWAYHVLYWKNGSDGKIPLMSQHDSLVLQNLEPWTTYCVQAQAFVSDRNKTGKWNEPVCEQTAEDGEEDGACRHPPLLAHPPAGLRGIVLRGLAALLLRGAAVGRLQEDQVCPLAQECAPSAPDGVLESPSSQHTPLLPTV</sequence>
<proteinExistence type="predicted"/>
<evidence type="ECO:0000313" key="5">
    <source>
        <dbReference type="RefSeq" id="XP_060054637.1"/>
    </source>
</evidence>
<dbReference type="InterPro" id="IPR003961">
    <property type="entry name" value="FN3_dom"/>
</dbReference>
<evidence type="ECO:0000256" key="2">
    <source>
        <dbReference type="SAM" id="SignalP"/>
    </source>
</evidence>
<dbReference type="SMART" id="SM00060">
    <property type="entry name" value="FN3"/>
    <property type="match status" value="2"/>
</dbReference>
<dbReference type="PANTHER" id="PTHR20859">
    <property type="entry name" value="INTERFERON/INTERLEUKIN RECEPTOR"/>
    <property type="match status" value="1"/>
</dbReference>
<dbReference type="InterPro" id="IPR050650">
    <property type="entry name" value="Type-II_Cytokine-TF_Rcpt"/>
</dbReference>
<dbReference type="Pfam" id="PF09294">
    <property type="entry name" value="Interfer-bind"/>
    <property type="match status" value="1"/>
</dbReference>
<feature type="signal peptide" evidence="2">
    <location>
        <begin position="1"/>
        <end position="19"/>
    </location>
</feature>
<feature type="domain" description="Fibronectin type-III" evidence="3">
    <location>
        <begin position="114"/>
        <end position="215"/>
    </location>
</feature>